<dbReference type="SMART" id="SM00437">
    <property type="entry name" value="TOP1Ac"/>
    <property type="match status" value="1"/>
</dbReference>
<dbReference type="AlphaFoldDB" id="A0A6J5YBG8"/>
<dbReference type="NCBIfam" id="TIGR01051">
    <property type="entry name" value="topA_bact"/>
    <property type="match status" value="1"/>
</dbReference>
<dbReference type="EC" id="5.6.2.1" evidence="3"/>
<keyword evidence="4" id="KW-0479">Metal-binding</keyword>
<evidence type="ECO:0000256" key="3">
    <source>
        <dbReference type="ARBA" id="ARBA00012891"/>
    </source>
</evidence>
<feature type="compositionally biased region" description="Basic and acidic residues" evidence="9">
    <location>
        <begin position="468"/>
        <end position="479"/>
    </location>
</feature>
<comment type="similarity">
    <text evidence="2">Belongs to the type IA topoisomerase family.</text>
</comment>
<dbReference type="GO" id="GO:0003677">
    <property type="term" value="F:DNA binding"/>
    <property type="evidence" value="ECO:0007669"/>
    <property type="project" value="UniProtKB-KW"/>
</dbReference>
<feature type="region of interest" description="Disordered" evidence="9">
    <location>
        <begin position="802"/>
        <end position="829"/>
    </location>
</feature>
<organism evidence="12">
    <name type="scientific">freshwater metagenome</name>
    <dbReference type="NCBI Taxonomy" id="449393"/>
    <lineage>
        <taxon>unclassified sequences</taxon>
        <taxon>metagenomes</taxon>
        <taxon>ecological metagenomes</taxon>
    </lineage>
</organism>
<dbReference type="SMART" id="SM00436">
    <property type="entry name" value="TOP1Bc"/>
    <property type="match status" value="1"/>
</dbReference>
<dbReference type="InterPro" id="IPR013824">
    <property type="entry name" value="Topo_IA_cen_sub1"/>
</dbReference>
<evidence type="ECO:0000256" key="9">
    <source>
        <dbReference type="SAM" id="MobiDB-lite"/>
    </source>
</evidence>
<dbReference type="PROSITE" id="PS50880">
    <property type="entry name" value="TOPRIM"/>
    <property type="match status" value="1"/>
</dbReference>
<dbReference type="PRINTS" id="PR00417">
    <property type="entry name" value="PRTPISMRASEI"/>
</dbReference>
<evidence type="ECO:0000256" key="8">
    <source>
        <dbReference type="ARBA" id="ARBA00023235"/>
    </source>
</evidence>
<dbReference type="InterPro" id="IPR013497">
    <property type="entry name" value="Topo_IA_cen"/>
</dbReference>
<dbReference type="InterPro" id="IPR023406">
    <property type="entry name" value="Topo_IA_AS"/>
</dbReference>
<dbReference type="InterPro" id="IPR013826">
    <property type="entry name" value="Topo_IA_cen_sub3"/>
</dbReference>
<feature type="region of interest" description="Disordered" evidence="9">
    <location>
        <begin position="456"/>
        <end position="498"/>
    </location>
</feature>
<evidence type="ECO:0000259" key="11">
    <source>
        <dbReference type="PROSITE" id="PS52039"/>
    </source>
</evidence>
<dbReference type="GO" id="GO:0003917">
    <property type="term" value="F:DNA topoisomerase type I (single strand cut, ATP-independent) activity"/>
    <property type="evidence" value="ECO:0007669"/>
    <property type="project" value="UniProtKB-EC"/>
</dbReference>
<dbReference type="Gene3D" id="1.10.460.10">
    <property type="entry name" value="Topoisomerase I, domain 2"/>
    <property type="match status" value="1"/>
</dbReference>
<dbReference type="InterPro" id="IPR005733">
    <property type="entry name" value="TopoI_bac-type"/>
</dbReference>
<reference evidence="12" key="1">
    <citation type="submission" date="2020-05" db="EMBL/GenBank/DDBJ databases">
        <authorList>
            <person name="Chiriac C."/>
            <person name="Salcher M."/>
            <person name="Ghai R."/>
            <person name="Kavagutti S V."/>
        </authorList>
    </citation>
    <scope>NUCLEOTIDE SEQUENCE</scope>
</reference>
<evidence type="ECO:0000256" key="5">
    <source>
        <dbReference type="ARBA" id="ARBA00022842"/>
    </source>
</evidence>
<dbReference type="SMART" id="SM00493">
    <property type="entry name" value="TOPRIM"/>
    <property type="match status" value="1"/>
</dbReference>
<dbReference type="InterPro" id="IPR003602">
    <property type="entry name" value="Topo_IA_DNA-bd_dom"/>
</dbReference>
<dbReference type="GO" id="GO:0046872">
    <property type="term" value="F:metal ion binding"/>
    <property type="evidence" value="ECO:0007669"/>
    <property type="project" value="UniProtKB-KW"/>
</dbReference>
<comment type="catalytic activity">
    <reaction evidence="1">
        <text>ATP-independent breakage of single-stranded DNA, followed by passage and rejoining.</text>
        <dbReference type="EC" id="5.6.2.1"/>
    </reaction>
</comment>
<dbReference type="InterPro" id="IPR003601">
    <property type="entry name" value="Topo_IA_2"/>
</dbReference>
<dbReference type="Gene3D" id="1.10.290.10">
    <property type="entry name" value="Topoisomerase I, domain 4"/>
    <property type="match status" value="1"/>
</dbReference>
<dbReference type="Gene3D" id="2.70.20.10">
    <property type="entry name" value="Topoisomerase I, domain 3"/>
    <property type="match status" value="1"/>
</dbReference>
<dbReference type="CDD" id="cd03363">
    <property type="entry name" value="TOPRIM_TopoIA_TopoI"/>
    <property type="match status" value="1"/>
</dbReference>
<dbReference type="PROSITE" id="PS52039">
    <property type="entry name" value="TOPO_IA_2"/>
    <property type="match status" value="1"/>
</dbReference>
<feature type="domain" description="Toprim" evidence="10">
    <location>
        <begin position="3"/>
        <end position="134"/>
    </location>
</feature>
<dbReference type="EMBL" id="CAEMXZ010000051">
    <property type="protein sequence ID" value="CAB4323524.1"/>
    <property type="molecule type" value="Genomic_DNA"/>
</dbReference>
<dbReference type="InterPro" id="IPR025589">
    <property type="entry name" value="Toprim_C_rpt"/>
</dbReference>
<gene>
    <name evidence="12" type="ORF">UFOPK1392_01279</name>
</gene>
<sequence>MSGPLVIVESPTKAKKITEFLSGQSTGGDAPTVIASVGHIRDLVTKASHLPAGDQKQWWSYLGINPDADFQPFYVVHDSKKSLVADLKRALKNADSLYLATDEDREGEAIAWHLLEALKPPKGMPVHRMVFHEITAPAIREAFANPRELDLDLVAAQETRRLLDRLYGYDVSQVAWRKVNRGLSAGRVQSVATRLVVEREREIMAFVSADWWDIKGTFAAASEPIPFEAKLVAVDGARVATGNDFSDFGELTRADRVVLTEDDARGLASELTTAAFAVRSVESKPYRRRPFAPFITSSLQQVAGRMLKISAKQVMSMAQSLYQQGYITYMRTDSTSLSGAAIAAARAEATERFGAGSVPDSPRTFGTQAVNAQEAHEAIRPAGDRFRSPAEVRNEVQPGEARLYELIWSRTLASQMIDATGETVTVRLGAGTSSGRDAEFSAAGTVITERGWMQAYDWSPSDDSEEDSERRLPPVREGDALDATDLSPEGHTTKPPARFTEPTLVAKLEELGVGRPSTYASIIETIQNRGYVWKKASALVPSWTAFAVTTMLEQHFAELVDYGFTRDLEGVLDRIATGEVDRVATLEDFYFGVQGDDGVRSGGLHDLVTDRLPEIDAAAINTFELGEDDNGMMIIAKPGRYGPYVQRGDDTASVPETLAPADLTVEKALELLRMPKGGKPIGMDIETGLTVFVMSGKFGPYVQLGETDEAPDAKPRRASLFKGMDPYDVSLDTALELLSFPKLLGADPETGEPIRAQNGKFGPYLTKGDEGDDIKPDSRSLASEEELLTVTLAEALRLFSEPKRRGRSAPKAPLAELGPDPVTNRPMVIKDGKFGPYVTDGESNASLRVGDDPTSLSPERGAELLQARREAVANGTVGTKKAPAKKTAVKKAGAKKAGAKKLGTKKAGTKRAAKKPAGDGVAGTVRRTVAKGASTRSKAGAKKATIVRSSAQRDAGIPGSNN</sequence>
<dbReference type="PANTHER" id="PTHR42785">
    <property type="entry name" value="DNA TOPOISOMERASE, TYPE IA, CORE"/>
    <property type="match status" value="1"/>
</dbReference>
<accession>A0A6J5YBG8</accession>
<keyword evidence="7" id="KW-0238">DNA-binding</keyword>
<dbReference type="InterPro" id="IPR023405">
    <property type="entry name" value="Topo_IA_core_domain"/>
</dbReference>
<dbReference type="PANTHER" id="PTHR42785:SF1">
    <property type="entry name" value="DNA TOPOISOMERASE"/>
    <property type="match status" value="1"/>
</dbReference>
<proteinExistence type="inferred from homology"/>
<feature type="region of interest" description="Disordered" evidence="9">
    <location>
        <begin position="872"/>
        <end position="962"/>
    </location>
</feature>
<evidence type="ECO:0000256" key="7">
    <source>
        <dbReference type="ARBA" id="ARBA00023125"/>
    </source>
</evidence>
<dbReference type="InterPro" id="IPR013825">
    <property type="entry name" value="Topo_IA_cen_sub2"/>
</dbReference>
<evidence type="ECO:0000256" key="2">
    <source>
        <dbReference type="ARBA" id="ARBA00009446"/>
    </source>
</evidence>
<name>A0A6J5YBG8_9ZZZZ</name>
<dbReference type="Pfam" id="PF13368">
    <property type="entry name" value="Toprim_C_rpt"/>
    <property type="match status" value="4"/>
</dbReference>
<feature type="region of interest" description="Disordered" evidence="9">
    <location>
        <begin position="749"/>
        <end position="780"/>
    </location>
</feature>
<dbReference type="Pfam" id="PF01131">
    <property type="entry name" value="Topoisom_bac"/>
    <property type="match status" value="1"/>
</dbReference>
<evidence type="ECO:0000256" key="4">
    <source>
        <dbReference type="ARBA" id="ARBA00022723"/>
    </source>
</evidence>
<dbReference type="GO" id="GO:0006265">
    <property type="term" value="P:DNA topological change"/>
    <property type="evidence" value="ECO:0007669"/>
    <property type="project" value="InterPro"/>
</dbReference>
<dbReference type="InterPro" id="IPR034149">
    <property type="entry name" value="TOPRIM_TopoI"/>
</dbReference>
<evidence type="ECO:0000259" key="10">
    <source>
        <dbReference type="PROSITE" id="PS50880"/>
    </source>
</evidence>
<keyword evidence="6" id="KW-0799">Topoisomerase</keyword>
<dbReference type="Gene3D" id="3.40.50.140">
    <property type="match status" value="1"/>
</dbReference>
<feature type="domain" description="Topo IA-type catalytic" evidence="11">
    <location>
        <begin position="150"/>
        <end position="600"/>
    </location>
</feature>
<dbReference type="SUPFAM" id="SSF56712">
    <property type="entry name" value="Prokaryotic type I DNA topoisomerase"/>
    <property type="match status" value="1"/>
</dbReference>
<dbReference type="HAMAP" id="MF_00952">
    <property type="entry name" value="Topoisom_1_prok"/>
    <property type="match status" value="1"/>
</dbReference>
<evidence type="ECO:0000313" key="12">
    <source>
        <dbReference type="EMBL" id="CAB4323524.1"/>
    </source>
</evidence>
<keyword evidence="8" id="KW-0413">Isomerase</keyword>
<dbReference type="InterPro" id="IPR006171">
    <property type="entry name" value="TOPRIM_dom"/>
</dbReference>
<feature type="compositionally biased region" description="Basic residues" evidence="9">
    <location>
        <begin position="882"/>
        <end position="914"/>
    </location>
</feature>
<dbReference type="Pfam" id="PF01751">
    <property type="entry name" value="Toprim"/>
    <property type="match status" value="1"/>
</dbReference>
<protein>
    <recommendedName>
        <fullName evidence="3">DNA topoisomerase</fullName>
        <ecNumber evidence="3">5.6.2.1</ecNumber>
    </recommendedName>
</protein>
<evidence type="ECO:0000256" key="6">
    <source>
        <dbReference type="ARBA" id="ARBA00023029"/>
    </source>
</evidence>
<evidence type="ECO:0000256" key="1">
    <source>
        <dbReference type="ARBA" id="ARBA00000213"/>
    </source>
</evidence>
<dbReference type="InterPro" id="IPR028612">
    <property type="entry name" value="Topoisom_1_IA"/>
</dbReference>
<dbReference type="InterPro" id="IPR000380">
    <property type="entry name" value="Topo_IA"/>
</dbReference>
<dbReference type="CDD" id="cd00186">
    <property type="entry name" value="TOP1Ac"/>
    <property type="match status" value="1"/>
</dbReference>
<feature type="compositionally biased region" description="Basic and acidic residues" evidence="9">
    <location>
        <begin position="767"/>
        <end position="778"/>
    </location>
</feature>
<dbReference type="PROSITE" id="PS00396">
    <property type="entry name" value="TOPO_IA_1"/>
    <property type="match status" value="1"/>
</dbReference>
<keyword evidence="5" id="KW-0460">Magnesium</keyword>